<evidence type="ECO:0000313" key="3">
    <source>
        <dbReference type="Proteomes" id="UP001597185"/>
    </source>
</evidence>
<organism evidence="2 3">
    <name type="scientific">Halorubrum laminariae</name>
    <dbReference type="NCBI Taxonomy" id="1433523"/>
    <lineage>
        <taxon>Archaea</taxon>
        <taxon>Methanobacteriati</taxon>
        <taxon>Methanobacteriota</taxon>
        <taxon>Stenosarchaea group</taxon>
        <taxon>Halobacteria</taxon>
        <taxon>Halobacteriales</taxon>
        <taxon>Haloferacaceae</taxon>
        <taxon>Halorubrum</taxon>
    </lineage>
</organism>
<dbReference type="AlphaFoldDB" id="A0ABD6C086"/>
<name>A0ABD6C086_9EURY</name>
<reference evidence="2 3" key="1">
    <citation type="journal article" date="2019" name="Int. J. Syst. Evol. Microbiol.">
        <title>The Global Catalogue of Microorganisms (GCM) 10K type strain sequencing project: providing services to taxonomists for standard genome sequencing and annotation.</title>
        <authorList>
            <consortium name="The Broad Institute Genomics Platform"/>
            <consortium name="The Broad Institute Genome Sequencing Center for Infectious Disease"/>
            <person name="Wu L."/>
            <person name="Ma J."/>
        </authorList>
    </citation>
    <scope>NUCLEOTIDE SEQUENCE [LARGE SCALE GENOMIC DNA]</scope>
    <source>
        <strain evidence="2 3">CGMCC 1.12689</strain>
    </source>
</reference>
<keyword evidence="3" id="KW-1185">Reference proteome</keyword>
<dbReference type="SUPFAM" id="SSF50249">
    <property type="entry name" value="Nucleic acid-binding proteins"/>
    <property type="match status" value="2"/>
</dbReference>
<feature type="region of interest" description="Disordered" evidence="1">
    <location>
        <begin position="1"/>
        <end position="31"/>
    </location>
</feature>
<evidence type="ECO:0000256" key="1">
    <source>
        <dbReference type="SAM" id="MobiDB-lite"/>
    </source>
</evidence>
<dbReference type="Gene3D" id="2.40.50.140">
    <property type="entry name" value="Nucleic acid-binding proteins"/>
    <property type="match status" value="1"/>
</dbReference>
<evidence type="ECO:0000313" key="2">
    <source>
        <dbReference type="EMBL" id="MFD1570287.1"/>
    </source>
</evidence>
<feature type="compositionally biased region" description="Basic and acidic residues" evidence="1">
    <location>
        <begin position="1"/>
        <end position="25"/>
    </location>
</feature>
<gene>
    <name evidence="2" type="ORF">ACFR9T_06750</name>
</gene>
<proteinExistence type="predicted"/>
<accession>A0ABD6C086</accession>
<protein>
    <recommendedName>
        <fullName evidence="4">Replication factor A</fullName>
    </recommendedName>
</protein>
<sequence length="335" mass="37632">MTDIKHQDHVDEVREALESAEKDGISVETTDEAISNAIEDHRQKRVDPEDAVRYVSRSLLREAGADNPRQYISGGSNPSPPSGVNPQLTASQLEEEGEWIEFIGTVIEAYDPSYSEMDQQGRLADETGTVRFVSWQNSGFETELVTGETYRFDPVVTTEFDGNVELKLTGTTQAERLEGDDALGIDPDTYTETIEGVLVDFQDQMGLIERCPNETCRRVLQDPTVCPDCGEVESETDIRTKAVVDDGEDSWTVFLNAEQTDSLAQLTFEQAEQLVEKYDYTGVVKEYIVSQLHGEYIRFHGRDRGRSFNVSDFELLNPPSVTDLENVKQELEQLP</sequence>
<dbReference type="Proteomes" id="UP001597185">
    <property type="component" value="Unassembled WGS sequence"/>
</dbReference>
<dbReference type="EMBL" id="JBHUDB010000002">
    <property type="protein sequence ID" value="MFD1570287.1"/>
    <property type="molecule type" value="Genomic_DNA"/>
</dbReference>
<comment type="caution">
    <text evidence="2">The sequence shown here is derived from an EMBL/GenBank/DDBJ whole genome shotgun (WGS) entry which is preliminary data.</text>
</comment>
<dbReference type="InterPro" id="IPR012340">
    <property type="entry name" value="NA-bd_OB-fold"/>
</dbReference>
<dbReference type="RefSeq" id="WP_256397232.1">
    <property type="nucleotide sequence ID" value="NZ_JANHDL010000004.1"/>
</dbReference>
<feature type="region of interest" description="Disordered" evidence="1">
    <location>
        <begin position="65"/>
        <end position="90"/>
    </location>
</feature>
<evidence type="ECO:0008006" key="4">
    <source>
        <dbReference type="Google" id="ProtNLM"/>
    </source>
</evidence>